<keyword evidence="2" id="KW-0808">Transferase</keyword>
<name>A0A1E3X8I1_9BACT</name>
<dbReference type="PANTHER" id="PTHR33933:SF1">
    <property type="entry name" value="PROTEIN ADENYLYLTRANSFERASE MNTA-RELATED"/>
    <property type="match status" value="1"/>
</dbReference>
<dbReference type="Pfam" id="PF01909">
    <property type="entry name" value="NTP_transf_2"/>
    <property type="match status" value="1"/>
</dbReference>
<dbReference type="InterPro" id="IPR052548">
    <property type="entry name" value="Type_VII_TA_antitoxin"/>
</dbReference>
<comment type="caution">
    <text evidence="2">The sequence shown here is derived from an EMBL/GenBank/DDBJ whole genome shotgun (WGS) entry which is preliminary data.</text>
</comment>
<dbReference type="Gene3D" id="3.30.460.10">
    <property type="entry name" value="Beta Polymerase, domain 2"/>
    <property type="match status" value="1"/>
</dbReference>
<dbReference type="InterPro" id="IPR043519">
    <property type="entry name" value="NT_sf"/>
</dbReference>
<dbReference type="GO" id="GO:0016779">
    <property type="term" value="F:nucleotidyltransferase activity"/>
    <property type="evidence" value="ECO:0007669"/>
    <property type="project" value="InterPro"/>
</dbReference>
<accession>A0A1E3X8I1</accession>
<reference evidence="2 3" key="1">
    <citation type="submission" date="2016-07" db="EMBL/GenBank/DDBJ databases">
        <title>Draft genome of Scalindua rubra, obtained from a brine-seawater interface in the Red Sea, sheds light on salt adaptation in anammox bacteria.</title>
        <authorList>
            <person name="Speth D.R."/>
            <person name="Lagkouvardos I."/>
            <person name="Wang Y."/>
            <person name="Qian P.-Y."/>
            <person name="Dutilh B.E."/>
            <person name="Jetten M.S."/>
        </authorList>
    </citation>
    <scope>NUCLEOTIDE SEQUENCE [LARGE SCALE GENOMIC DNA]</scope>
    <source>
        <strain evidence="2">BSI-1</strain>
    </source>
</reference>
<dbReference type="AlphaFoldDB" id="A0A1E3X8I1"/>
<dbReference type="EMBL" id="MAYW01000130">
    <property type="protein sequence ID" value="ODS31274.1"/>
    <property type="molecule type" value="Genomic_DNA"/>
</dbReference>
<dbReference type="InterPro" id="IPR002934">
    <property type="entry name" value="Polymerase_NTP_transf_dom"/>
</dbReference>
<protein>
    <submittedName>
        <fullName evidence="2">Nucleotidyltransferase domain protein</fullName>
    </submittedName>
</protein>
<evidence type="ECO:0000313" key="3">
    <source>
        <dbReference type="Proteomes" id="UP000094056"/>
    </source>
</evidence>
<sequence length="107" mass="12607">MILIKDLEKLKLKIVDSIHPERIILFGSYAKGTYSKDSDLDLLVVIKESNEPRYKRARKIRKSIWGLVNVPKDILVYTEEELDRWKDVPMSFVSNIINEGKIIYERK</sequence>
<dbReference type="SUPFAM" id="SSF81301">
    <property type="entry name" value="Nucleotidyltransferase"/>
    <property type="match status" value="1"/>
</dbReference>
<proteinExistence type="predicted"/>
<feature type="domain" description="Polymerase nucleotidyl transferase" evidence="1">
    <location>
        <begin position="12"/>
        <end position="90"/>
    </location>
</feature>
<evidence type="ECO:0000259" key="1">
    <source>
        <dbReference type="Pfam" id="PF01909"/>
    </source>
</evidence>
<dbReference type="PANTHER" id="PTHR33933">
    <property type="entry name" value="NUCLEOTIDYLTRANSFERASE"/>
    <property type="match status" value="1"/>
</dbReference>
<gene>
    <name evidence="2" type="ORF">SCARUB_03619</name>
</gene>
<organism evidence="2 3">
    <name type="scientific">Candidatus Scalindua rubra</name>
    <dbReference type="NCBI Taxonomy" id="1872076"/>
    <lineage>
        <taxon>Bacteria</taxon>
        <taxon>Pseudomonadati</taxon>
        <taxon>Planctomycetota</taxon>
        <taxon>Candidatus Brocadiia</taxon>
        <taxon>Candidatus Brocadiales</taxon>
        <taxon>Candidatus Scalinduaceae</taxon>
        <taxon>Candidatus Scalindua</taxon>
    </lineage>
</organism>
<dbReference type="CDD" id="cd05403">
    <property type="entry name" value="NT_KNTase_like"/>
    <property type="match status" value="1"/>
</dbReference>
<dbReference type="Proteomes" id="UP000094056">
    <property type="component" value="Unassembled WGS sequence"/>
</dbReference>
<evidence type="ECO:0000313" key="2">
    <source>
        <dbReference type="EMBL" id="ODS31274.1"/>
    </source>
</evidence>